<reference evidence="7 8" key="1">
    <citation type="submission" date="2016-09" db="EMBL/GenBank/DDBJ databases">
        <title>Extensive genetic diversity and differential bi-allelic expression allows diatom success in the polar Southern Ocean.</title>
        <authorList>
            <consortium name="DOE Joint Genome Institute"/>
            <person name="Mock T."/>
            <person name="Otillar R.P."/>
            <person name="Strauss J."/>
            <person name="Dupont C."/>
            <person name="Frickenhaus S."/>
            <person name="Maumus F."/>
            <person name="Mcmullan M."/>
            <person name="Sanges R."/>
            <person name="Schmutz J."/>
            <person name="Toseland A."/>
            <person name="Valas R."/>
            <person name="Veluchamy A."/>
            <person name="Ward B.J."/>
            <person name="Allen A."/>
            <person name="Barry K."/>
            <person name="Falciatore A."/>
            <person name="Ferrante M."/>
            <person name="Fortunato A.E."/>
            <person name="Gloeckner G."/>
            <person name="Gruber A."/>
            <person name="Hipkin R."/>
            <person name="Janech M."/>
            <person name="Kroth P."/>
            <person name="Leese F."/>
            <person name="Lindquist E."/>
            <person name="Lyon B.R."/>
            <person name="Martin J."/>
            <person name="Mayer C."/>
            <person name="Parker M."/>
            <person name="Quesneville H."/>
            <person name="Raymond J."/>
            <person name="Uhlig C."/>
            <person name="Valentin K.U."/>
            <person name="Worden A.Z."/>
            <person name="Armbrust E.V."/>
            <person name="Bowler C."/>
            <person name="Green B."/>
            <person name="Moulton V."/>
            <person name="Van Oosterhout C."/>
            <person name="Grigoriev I."/>
        </authorList>
    </citation>
    <scope>NUCLEOTIDE SEQUENCE [LARGE SCALE GENOMIC DNA]</scope>
    <source>
        <strain evidence="7 8">CCMP1102</strain>
    </source>
</reference>
<dbReference type="InterPro" id="IPR038665">
    <property type="entry name" value="Voltage-dep_anion_channel_sf"/>
</dbReference>
<dbReference type="Proteomes" id="UP000095751">
    <property type="component" value="Unassembled WGS sequence"/>
</dbReference>
<dbReference type="InterPro" id="IPR052951">
    <property type="entry name" value="Tellurite_res_ion_channel"/>
</dbReference>
<feature type="transmembrane region" description="Helical" evidence="6">
    <location>
        <begin position="63"/>
        <end position="87"/>
    </location>
</feature>
<evidence type="ECO:0000313" key="7">
    <source>
        <dbReference type="EMBL" id="OEU17905.1"/>
    </source>
</evidence>
<dbReference type="KEGG" id="fcy:FRACYDRAFT_238335"/>
<dbReference type="GO" id="GO:0005886">
    <property type="term" value="C:plasma membrane"/>
    <property type="evidence" value="ECO:0007669"/>
    <property type="project" value="TreeGrafter"/>
</dbReference>
<evidence type="ECO:0000256" key="5">
    <source>
        <dbReference type="SAM" id="MobiDB-lite"/>
    </source>
</evidence>
<feature type="transmembrane region" description="Helical" evidence="6">
    <location>
        <begin position="127"/>
        <end position="149"/>
    </location>
</feature>
<evidence type="ECO:0000313" key="8">
    <source>
        <dbReference type="Proteomes" id="UP000095751"/>
    </source>
</evidence>
<evidence type="ECO:0000256" key="4">
    <source>
        <dbReference type="ARBA" id="ARBA00023136"/>
    </source>
</evidence>
<gene>
    <name evidence="7" type="ORF">FRACYDRAFT_238335</name>
</gene>
<dbReference type="InterPro" id="IPR004695">
    <property type="entry name" value="SLAC1/Mae1/Ssu1/TehA"/>
</dbReference>
<name>A0A1E7FIM9_9STRA</name>
<keyword evidence="3 6" id="KW-1133">Transmembrane helix</keyword>
<evidence type="ECO:0000256" key="6">
    <source>
        <dbReference type="SAM" id="Phobius"/>
    </source>
</evidence>
<dbReference type="PANTHER" id="PTHR37955:SF1">
    <property type="entry name" value="DEP DOMAIN-CONTAINING PROTEIN"/>
    <property type="match status" value="1"/>
</dbReference>
<feature type="transmembrane region" description="Helical" evidence="6">
    <location>
        <begin position="223"/>
        <end position="244"/>
    </location>
</feature>
<dbReference type="Pfam" id="PF03595">
    <property type="entry name" value="SLAC1"/>
    <property type="match status" value="1"/>
</dbReference>
<protein>
    <recommendedName>
        <fullName evidence="9">C4-dicarboxylate transporter/malic acid transport protein</fullName>
    </recommendedName>
</protein>
<dbReference type="PANTHER" id="PTHR37955">
    <property type="entry name" value="TELLURITE RESISTANCE PROTEIN TEHA"/>
    <property type="match status" value="1"/>
</dbReference>
<keyword evidence="2 6" id="KW-0812">Transmembrane</keyword>
<keyword evidence="4 6" id="KW-0472">Membrane</keyword>
<dbReference type="InParanoid" id="A0A1E7FIM9"/>
<feature type="transmembrane region" description="Helical" evidence="6">
    <location>
        <begin position="99"/>
        <end position="120"/>
    </location>
</feature>
<feature type="transmembrane region" description="Helical" evidence="6">
    <location>
        <begin position="190"/>
        <end position="211"/>
    </location>
</feature>
<proteinExistence type="predicted"/>
<comment type="subcellular location">
    <subcellularLocation>
        <location evidence="1">Membrane</location>
        <topology evidence="1">Multi-pass membrane protein</topology>
    </subcellularLocation>
</comment>
<dbReference type="GO" id="GO:0046583">
    <property type="term" value="F:monoatomic cation efflux transmembrane transporter activity"/>
    <property type="evidence" value="ECO:0007669"/>
    <property type="project" value="TreeGrafter"/>
</dbReference>
<evidence type="ECO:0000256" key="1">
    <source>
        <dbReference type="ARBA" id="ARBA00004141"/>
    </source>
</evidence>
<evidence type="ECO:0000256" key="2">
    <source>
        <dbReference type="ARBA" id="ARBA00022692"/>
    </source>
</evidence>
<feature type="transmembrane region" description="Helical" evidence="6">
    <location>
        <begin position="37"/>
        <end position="56"/>
    </location>
</feature>
<feature type="transmembrane region" description="Helical" evidence="6">
    <location>
        <begin position="264"/>
        <end position="287"/>
    </location>
</feature>
<sequence length="334" mass="36441">MSIPLFLLSSVYITVSMLRSLSHPSICADEFSEASTASGYGALAMALCLLFAALAKQWSNNQVIYLIGTIGVYFGSVIQLVSMVLFIKVCWVQKNLPEPFWFPPTVSFAIIGWTGVSIGMPRILVELSFWGGVLVTLFVLPVAAFRTVWYPHRVATNPSVAILQAPASFVAVAWFNIKGSHWLSFDSNNILISVLFATSTAAFLLTVFCVLRRFRYICGVGFSHAWASFTFPSMSTTIAALFYAQHTSDQDIFIGKASMVWATILAVTVLPTILTFIGTFTGTVMAIKNSKDILLLVKETSIMIVNDGNNNGGGAGKNGRCYRKGRKGTTFQTT</sequence>
<evidence type="ECO:0008006" key="9">
    <source>
        <dbReference type="Google" id="ProtNLM"/>
    </source>
</evidence>
<evidence type="ECO:0000256" key="3">
    <source>
        <dbReference type="ARBA" id="ARBA00022989"/>
    </source>
</evidence>
<feature type="region of interest" description="Disordered" evidence="5">
    <location>
        <begin position="315"/>
        <end position="334"/>
    </location>
</feature>
<dbReference type="AlphaFoldDB" id="A0A1E7FIM9"/>
<accession>A0A1E7FIM9</accession>
<organism evidence="7 8">
    <name type="scientific">Fragilariopsis cylindrus CCMP1102</name>
    <dbReference type="NCBI Taxonomy" id="635003"/>
    <lineage>
        <taxon>Eukaryota</taxon>
        <taxon>Sar</taxon>
        <taxon>Stramenopiles</taxon>
        <taxon>Ochrophyta</taxon>
        <taxon>Bacillariophyta</taxon>
        <taxon>Bacillariophyceae</taxon>
        <taxon>Bacillariophycidae</taxon>
        <taxon>Bacillariales</taxon>
        <taxon>Bacillariaceae</taxon>
        <taxon>Fragilariopsis</taxon>
    </lineage>
</organism>
<dbReference type="Gene3D" id="1.50.10.150">
    <property type="entry name" value="Voltage-dependent anion channel"/>
    <property type="match status" value="1"/>
</dbReference>
<keyword evidence="8" id="KW-1185">Reference proteome</keyword>
<dbReference type="EMBL" id="KV784357">
    <property type="protein sequence ID" value="OEU17905.1"/>
    <property type="molecule type" value="Genomic_DNA"/>
</dbReference>